<sequence>MQRAPVPASATQECVPESFYTEGALTFTWKLWHRTPNTTSTRSPSRPVAPWTVTPCPLSKAT</sequence>
<accession>A0ABQ9WIC1</accession>
<protein>
    <submittedName>
        <fullName evidence="1">Uncharacterized protein</fullName>
    </submittedName>
</protein>
<gene>
    <name evidence="1" type="ORF">P7K49_002442</name>
</gene>
<comment type="caution">
    <text evidence="1">The sequence shown here is derived from an EMBL/GenBank/DDBJ whole genome shotgun (WGS) entry which is preliminary data.</text>
</comment>
<name>A0ABQ9WIC1_SAGOE</name>
<organism evidence="1 2">
    <name type="scientific">Saguinus oedipus</name>
    <name type="common">Cotton-top tamarin</name>
    <name type="synonym">Oedipomidas oedipus</name>
    <dbReference type="NCBI Taxonomy" id="9490"/>
    <lineage>
        <taxon>Eukaryota</taxon>
        <taxon>Metazoa</taxon>
        <taxon>Chordata</taxon>
        <taxon>Craniata</taxon>
        <taxon>Vertebrata</taxon>
        <taxon>Euteleostomi</taxon>
        <taxon>Mammalia</taxon>
        <taxon>Eutheria</taxon>
        <taxon>Euarchontoglires</taxon>
        <taxon>Primates</taxon>
        <taxon>Haplorrhini</taxon>
        <taxon>Platyrrhini</taxon>
        <taxon>Cebidae</taxon>
        <taxon>Callitrichinae</taxon>
        <taxon>Saguinus</taxon>
    </lineage>
</organism>
<reference evidence="1 2" key="1">
    <citation type="submission" date="2023-05" db="EMBL/GenBank/DDBJ databases">
        <title>B98-5 Cell Line De Novo Hybrid Assembly: An Optical Mapping Approach.</title>
        <authorList>
            <person name="Kananen K."/>
            <person name="Auerbach J.A."/>
            <person name="Kautto E."/>
            <person name="Blachly J.S."/>
        </authorList>
    </citation>
    <scope>NUCLEOTIDE SEQUENCE [LARGE SCALE GENOMIC DNA]</scope>
    <source>
        <strain evidence="1">B95-8</strain>
        <tissue evidence="1">Cell line</tissue>
    </source>
</reference>
<keyword evidence="2" id="KW-1185">Reference proteome</keyword>
<evidence type="ECO:0000313" key="1">
    <source>
        <dbReference type="EMBL" id="KAK2121056.1"/>
    </source>
</evidence>
<dbReference type="EMBL" id="JASSZA010000001">
    <property type="protein sequence ID" value="KAK2121056.1"/>
    <property type="molecule type" value="Genomic_DNA"/>
</dbReference>
<proteinExistence type="predicted"/>
<dbReference type="Proteomes" id="UP001266305">
    <property type="component" value="Unassembled WGS sequence"/>
</dbReference>
<evidence type="ECO:0000313" key="2">
    <source>
        <dbReference type="Proteomes" id="UP001266305"/>
    </source>
</evidence>